<dbReference type="InterPro" id="IPR016185">
    <property type="entry name" value="PreATP-grasp_dom_sf"/>
</dbReference>
<dbReference type="SUPFAM" id="SSF56059">
    <property type="entry name" value="Glutathione synthetase ATP-binding domain-like"/>
    <property type="match status" value="1"/>
</dbReference>
<keyword evidence="4" id="KW-0547">Nucleotide-binding</keyword>
<evidence type="ECO:0000259" key="6">
    <source>
        <dbReference type="PROSITE" id="PS50975"/>
    </source>
</evidence>
<keyword evidence="2" id="KW-0436">Ligase</keyword>
<dbReference type="PROSITE" id="PS50975">
    <property type="entry name" value="ATP_GRASP"/>
    <property type="match status" value="1"/>
</dbReference>
<evidence type="ECO:0000256" key="1">
    <source>
        <dbReference type="ARBA" id="ARBA00010871"/>
    </source>
</evidence>
<dbReference type="InterPro" id="IPR011095">
    <property type="entry name" value="Dala_Dala_lig_C"/>
</dbReference>
<keyword evidence="3" id="KW-0961">Cell wall biogenesis/degradation</keyword>
<dbReference type="GO" id="GO:0008716">
    <property type="term" value="F:D-alanine-D-alanine ligase activity"/>
    <property type="evidence" value="ECO:0007669"/>
    <property type="project" value="InterPro"/>
</dbReference>
<keyword evidence="4" id="KW-0067">ATP-binding</keyword>
<evidence type="ECO:0000256" key="2">
    <source>
        <dbReference type="ARBA" id="ARBA00022598"/>
    </source>
</evidence>
<feature type="compositionally biased region" description="Polar residues" evidence="5">
    <location>
        <begin position="377"/>
        <end position="389"/>
    </location>
</feature>
<name>A0A7C4TK28_UNCKA</name>
<evidence type="ECO:0000256" key="5">
    <source>
        <dbReference type="SAM" id="MobiDB-lite"/>
    </source>
</evidence>
<evidence type="ECO:0000256" key="4">
    <source>
        <dbReference type="PROSITE-ProRule" id="PRU00409"/>
    </source>
</evidence>
<reference evidence="7" key="1">
    <citation type="journal article" date="2020" name="mSystems">
        <title>Genome- and Community-Level Interaction Insights into Carbon Utilization and Element Cycling Functions of Hydrothermarchaeota in Hydrothermal Sediment.</title>
        <authorList>
            <person name="Zhou Z."/>
            <person name="Liu Y."/>
            <person name="Xu W."/>
            <person name="Pan J."/>
            <person name="Luo Z.H."/>
            <person name="Li M."/>
        </authorList>
    </citation>
    <scope>NUCLEOTIDE SEQUENCE [LARGE SCALE GENOMIC DNA]</scope>
    <source>
        <strain evidence="7">SpSt-417</strain>
    </source>
</reference>
<accession>A0A7C4TK28</accession>
<evidence type="ECO:0000313" key="7">
    <source>
        <dbReference type="EMBL" id="HGW29428.1"/>
    </source>
</evidence>
<dbReference type="EMBL" id="DSRT01000037">
    <property type="protein sequence ID" value="HGW29428.1"/>
    <property type="molecule type" value="Genomic_DNA"/>
</dbReference>
<dbReference type="GO" id="GO:0046872">
    <property type="term" value="F:metal ion binding"/>
    <property type="evidence" value="ECO:0007669"/>
    <property type="project" value="InterPro"/>
</dbReference>
<dbReference type="PANTHER" id="PTHR23132">
    <property type="entry name" value="D-ALANINE--D-ALANINE LIGASE"/>
    <property type="match status" value="1"/>
</dbReference>
<dbReference type="Gene3D" id="3.40.50.20">
    <property type="match status" value="1"/>
</dbReference>
<feature type="domain" description="ATP-grasp" evidence="6">
    <location>
        <begin position="125"/>
        <end position="330"/>
    </location>
</feature>
<feature type="compositionally biased region" description="Basic and acidic residues" evidence="5">
    <location>
        <begin position="391"/>
        <end position="405"/>
    </location>
</feature>
<evidence type="ECO:0000256" key="3">
    <source>
        <dbReference type="ARBA" id="ARBA00023316"/>
    </source>
</evidence>
<dbReference type="AlphaFoldDB" id="A0A7C4TK28"/>
<dbReference type="GO" id="GO:0071555">
    <property type="term" value="P:cell wall organization"/>
    <property type="evidence" value="ECO:0007669"/>
    <property type="project" value="UniProtKB-KW"/>
</dbReference>
<comment type="similarity">
    <text evidence="1">Belongs to the D-alanine--D-alanine ligase family.</text>
</comment>
<dbReference type="Pfam" id="PF07478">
    <property type="entry name" value="Dala_Dala_lig_C"/>
    <property type="match status" value="1"/>
</dbReference>
<protein>
    <recommendedName>
        <fullName evidence="6">ATP-grasp domain-containing protein</fullName>
    </recommendedName>
</protein>
<dbReference type="SUPFAM" id="SSF52440">
    <property type="entry name" value="PreATP-grasp domain"/>
    <property type="match status" value="1"/>
</dbReference>
<dbReference type="GO" id="GO:0005524">
    <property type="term" value="F:ATP binding"/>
    <property type="evidence" value="ECO:0007669"/>
    <property type="project" value="UniProtKB-UniRule"/>
</dbReference>
<organism evidence="7">
    <name type="scientific">candidate division WWE3 bacterium</name>
    <dbReference type="NCBI Taxonomy" id="2053526"/>
    <lineage>
        <taxon>Bacteria</taxon>
        <taxon>Katanobacteria</taxon>
    </lineage>
</organism>
<proteinExistence type="inferred from homology"/>
<feature type="region of interest" description="Disordered" evidence="5">
    <location>
        <begin position="377"/>
        <end position="413"/>
    </location>
</feature>
<gene>
    <name evidence="7" type="ORF">ENR63_00695</name>
</gene>
<dbReference type="Gene3D" id="3.30.470.20">
    <property type="entry name" value="ATP-grasp fold, B domain"/>
    <property type="match status" value="2"/>
</dbReference>
<comment type="caution">
    <text evidence="7">The sequence shown here is derived from an EMBL/GenBank/DDBJ whole genome shotgun (WGS) entry which is preliminary data.</text>
</comment>
<sequence length="413" mass="46569">MAVASEIEEKLSDLRIGIIYSDVKREYFYTEAQYITEKDAYNDACVIAEELKKLGVTPLLYPGNETLIVALLSDQPDMVFDLVDSVNGEEYLTSTIPGILDMIGMPYTGAGLLGLALCYNKFLTKQLMKNAMVPVPNFQLFHSPNDVIDVNLRYPLIVKLNEIHGAVEITKDAVVENEKQLRDRLSYLMKTYEQSVLVEEFIAGREITCMVLHGTNTKIYMAEKVFNKPDEKYVFATFDDQWINTAGNSYTYEKYEEPNLRYLVKKAFEITKMADYGKFDVRLDSSGRYYFIDSNANPAFGPKSLTTAMGYIIQDLYNVPFSEILKRMIENTLLDPDNQNYLHGLTSALESANSNGGDSGSGTNYYAPMIAALNGYKNGNGTTHSTSETNDTEHYEEQPGTDRSRSTQYSSKQ</sequence>
<dbReference type="InterPro" id="IPR011761">
    <property type="entry name" value="ATP-grasp"/>
</dbReference>
<dbReference type="PANTHER" id="PTHR23132:SF23">
    <property type="entry name" value="D-ALANINE--D-ALANINE LIGASE B"/>
    <property type="match status" value="1"/>
</dbReference>